<evidence type="ECO:0000256" key="1">
    <source>
        <dbReference type="ARBA" id="ARBA00004202"/>
    </source>
</evidence>
<dbReference type="AlphaFoldDB" id="A0A3N0IX02"/>
<evidence type="ECO:0000256" key="5">
    <source>
        <dbReference type="ARBA" id="ARBA00022840"/>
    </source>
</evidence>
<keyword evidence="6" id="KW-0046">Antibiotic resistance</keyword>
<dbReference type="SUPFAM" id="SSF52540">
    <property type="entry name" value="P-loop containing nucleoside triphosphate hydrolases"/>
    <property type="match status" value="1"/>
</dbReference>
<comment type="subcellular location">
    <subcellularLocation>
        <location evidence="1">Cell membrane</location>
        <topology evidence="1">Peripheral membrane protein</topology>
    </subcellularLocation>
</comment>
<dbReference type="Proteomes" id="UP000270112">
    <property type="component" value="Unassembled WGS sequence"/>
</dbReference>
<dbReference type="GO" id="GO:0046677">
    <property type="term" value="P:response to antibiotic"/>
    <property type="evidence" value="ECO:0007669"/>
    <property type="project" value="UniProtKB-KW"/>
</dbReference>
<proteinExistence type="inferred from homology"/>
<gene>
    <name evidence="8" type="ORF">C1876_16590</name>
    <name evidence="9" type="ORF">DMP09_09265</name>
</gene>
<evidence type="ECO:0000259" key="7">
    <source>
        <dbReference type="PROSITE" id="PS50893"/>
    </source>
</evidence>
<sequence>MNNVVSVRDVRKSYGGQPVVDGVSFDVAAGETFGLLGANGAGKTTTLECVLGVRKPDAGSATILGMDPRAQRKELFQRVGVQFQEARYQDKITVDELCRTTRALYREADDPAQLLARFGLAEVRVQPVESLSGGQRQRLFVVLALIPRPDVVFLDELTTGLDVKARRDVWNLLADMRANGMTIVLTSHFMDEVEALCDRIAILRKGRIVFSGSVAEAVAAQHAATFEDAYLAYAESGESAEIAEIAENTQAIEGGAHESL</sequence>
<dbReference type="PANTHER" id="PTHR42711:SF5">
    <property type="entry name" value="ABC TRANSPORTER ATP-BINDING PROTEIN NATA"/>
    <property type="match status" value="1"/>
</dbReference>
<dbReference type="GO" id="GO:0005524">
    <property type="term" value="F:ATP binding"/>
    <property type="evidence" value="ECO:0007669"/>
    <property type="project" value="UniProtKB-KW"/>
</dbReference>
<reference evidence="11" key="2">
    <citation type="submission" date="2018-05" db="EMBL/GenBank/DDBJ databases">
        <title>Genome Sequencing of selected type strains of the family Eggerthellaceae.</title>
        <authorList>
            <person name="Danylec N."/>
            <person name="Stoll D.A."/>
            <person name="Doetsch A."/>
            <person name="Huch M."/>
        </authorList>
    </citation>
    <scope>NUCLEOTIDE SEQUENCE [LARGE SCALE GENOMIC DNA]</scope>
    <source>
        <strain evidence="11">DSM 16107</strain>
    </source>
</reference>
<evidence type="ECO:0000313" key="10">
    <source>
        <dbReference type="Proteomes" id="UP000253817"/>
    </source>
</evidence>
<accession>A0A3N0IX02</accession>
<feature type="domain" description="ABC transporter" evidence="7">
    <location>
        <begin position="5"/>
        <end position="230"/>
    </location>
</feature>
<reference evidence="9" key="3">
    <citation type="journal article" date="2019" name="Microbiol. Resour. Announc.">
        <title>Draft Genome Sequences of Type Strains of Gordonibacter faecihominis, Paraeggerthella hongkongensis, Parvibacter caecicola,Slackia equolifaciens, Slackia faecicanis, and Slackia isoflavoniconvertens.</title>
        <authorList>
            <person name="Danylec N."/>
            <person name="Stoll D.A."/>
            <person name="Dotsch A."/>
            <person name="Huch M."/>
        </authorList>
    </citation>
    <scope>NUCLEOTIDE SEQUENCE</scope>
    <source>
        <strain evidence="9">DSM 16107</strain>
    </source>
</reference>
<keyword evidence="10" id="KW-1185">Reference proteome</keyword>
<evidence type="ECO:0000313" key="8">
    <source>
        <dbReference type="EMBL" id="RDB64764.1"/>
    </source>
</evidence>
<dbReference type="InterPro" id="IPR017871">
    <property type="entry name" value="ABC_transporter-like_CS"/>
</dbReference>
<dbReference type="Gene3D" id="3.40.50.300">
    <property type="entry name" value="P-loop containing nucleotide triphosphate hydrolases"/>
    <property type="match status" value="1"/>
</dbReference>
<keyword evidence="5 9" id="KW-0067">ATP-binding</keyword>
<evidence type="ECO:0000256" key="6">
    <source>
        <dbReference type="ARBA" id="ARBA00023251"/>
    </source>
</evidence>
<dbReference type="GO" id="GO:0016887">
    <property type="term" value="F:ATP hydrolysis activity"/>
    <property type="evidence" value="ECO:0007669"/>
    <property type="project" value="InterPro"/>
</dbReference>
<evidence type="ECO:0000313" key="11">
    <source>
        <dbReference type="Proteomes" id="UP000270112"/>
    </source>
</evidence>
<dbReference type="OrthoDB" id="9805514at2"/>
<comment type="caution">
    <text evidence="9">The sequence shown here is derived from an EMBL/GenBank/DDBJ whole genome shotgun (WGS) entry which is preliminary data.</text>
</comment>
<dbReference type="GO" id="GO:0005886">
    <property type="term" value="C:plasma membrane"/>
    <property type="evidence" value="ECO:0007669"/>
    <property type="project" value="UniProtKB-SubCell"/>
</dbReference>
<keyword evidence="3" id="KW-0813">Transport</keyword>
<dbReference type="InterPro" id="IPR050763">
    <property type="entry name" value="ABC_transporter_ATP-binding"/>
</dbReference>
<name>A0A3N0IX02_9ACTN</name>
<dbReference type="SMART" id="SM00382">
    <property type="entry name" value="AAA"/>
    <property type="match status" value="1"/>
</dbReference>
<comment type="similarity">
    <text evidence="2">Belongs to the ABC transporter superfamily.</text>
</comment>
<dbReference type="PROSITE" id="PS00211">
    <property type="entry name" value="ABC_TRANSPORTER_1"/>
    <property type="match status" value="1"/>
</dbReference>
<dbReference type="InterPro" id="IPR003593">
    <property type="entry name" value="AAA+_ATPase"/>
</dbReference>
<keyword evidence="4" id="KW-0547">Nucleotide-binding</keyword>
<evidence type="ECO:0000256" key="4">
    <source>
        <dbReference type="ARBA" id="ARBA00022741"/>
    </source>
</evidence>
<reference evidence="8 10" key="1">
    <citation type="journal article" date="2018" name="Elife">
        <title>Discovery and characterization of a prevalent human gut bacterial enzyme sufficient for the inactivation of a family of plant toxins.</title>
        <authorList>
            <person name="Koppel N."/>
            <person name="Bisanz J.E."/>
            <person name="Pandelia M.E."/>
            <person name="Turnbaugh P.J."/>
            <person name="Balskus E.P."/>
        </authorList>
    </citation>
    <scope>NUCLEOTIDE SEQUENCE [LARGE SCALE GENOMIC DNA]</scope>
    <source>
        <strain evidence="8 10">DSM 16107</strain>
    </source>
</reference>
<dbReference type="PROSITE" id="PS50893">
    <property type="entry name" value="ABC_TRANSPORTER_2"/>
    <property type="match status" value="1"/>
</dbReference>
<protein>
    <submittedName>
        <fullName evidence="9">ABC transporter ATP-binding protein</fullName>
    </submittedName>
</protein>
<dbReference type="PANTHER" id="PTHR42711">
    <property type="entry name" value="ABC TRANSPORTER ATP-BINDING PROTEIN"/>
    <property type="match status" value="1"/>
</dbReference>
<dbReference type="InterPro" id="IPR003439">
    <property type="entry name" value="ABC_transporter-like_ATP-bd"/>
</dbReference>
<evidence type="ECO:0000256" key="2">
    <source>
        <dbReference type="ARBA" id="ARBA00005417"/>
    </source>
</evidence>
<dbReference type="EMBL" id="PPTT01000045">
    <property type="protein sequence ID" value="RDB64764.1"/>
    <property type="molecule type" value="Genomic_DNA"/>
</dbReference>
<dbReference type="EMBL" id="QICC01000034">
    <property type="protein sequence ID" value="RNM41518.1"/>
    <property type="molecule type" value="Genomic_DNA"/>
</dbReference>
<evidence type="ECO:0000256" key="3">
    <source>
        <dbReference type="ARBA" id="ARBA00022448"/>
    </source>
</evidence>
<dbReference type="Pfam" id="PF00005">
    <property type="entry name" value="ABC_tran"/>
    <property type="match status" value="1"/>
</dbReference>
<evidence type="ECO:0000313" key="9">
    <source>
        <dbReference type="EMBL" id="RNM41518.1"/>
    </source>
</evidence>
<dbReference type="InterPro" id="IPR027417">
    <property type="entry name" value="P-loop_NTPase"/>
</dbReference>
<dbReference type="CDD" id="cd03230">
    <property type="entry name" value="ABC_DR_subfamily_A"/>
    <property type="match status" value="1"/>
</dbReference>
<dbReference type="RefSeq" id="WP_114547830.1">
    <property type="nucleotide sequence ID" value="NZ_JAJCHC010000001.1"/>
</dbReference>
<dbReference type="Proteomes" id="UP000253817">
    <property type="component" value="Unassembled WGS sequence"/>
</dbReference>
<organism evidence="9 11">
    <name type="scientific">Eggerthella sinensis</name>
    <dbReference type="NCBI Taxonomy" id="242230"/>
    <lineage>
        <taxon>Bacteria</taxon>
        <taxon>Bacillati</taxon>
        <taxon>Actinomycetota</taxon>
        <taxon>Coriobacteriia</taxon>
        <taxon>Eggerthellales</taxon>
        <taxon>Eggerthellaceae</taxon>
        <taxon>Eggerthella</taxon>
    </lineage>
</organism>